<feature type="domain" description="HAMP" evidence="2">
    <location>
        <begin position="372"/>
        <end position="423"/>
    </location>
</feature>
<sequence>MKFFSSFRAKLILTIFPVVAGVTMGAIMLSEWKFSATYQRLFEEQFESQITAVTQAKNRRFYALSSVLDKMAQKPDLLQAMRSGDYGKAMFDLRPALESLAQERLQNEFSNLGRPPPLLPNDPRDERQRPFREASRFNGGGQSAPFIALINAQGELVTNSRSRSTLALSSTSDDAEPTVRRRSEKLLWLSDRKFEETLKQQEVGYLLVEAGEKRAEQIREVFITPLHDPMDGTFLGAFAFGLPLPAIADRLLYEQTRRSDYGEIMGGIYLEGKLVSTTVPDDQKEAVEKTIARLLSISDRHHRHALLPIGGVQHRLIYRVLNPDSPFPQAVQVNLYSLAAMDHEIADLRRSSIGLGLVALMTALLLVMFISRGLSGPISTLVNATQEIERGNYDIRVKVTRNEVGRLARAFNDMATGLALQEKYRSILNAVADRTVAEKLIENREALSGELKDVTMLFCDIRGFTALTEKMQPHEVIDLLNEHMTTLTEVAYEHGGIVDKFVGDLIMVLFGAPVSTGNDAQRAVACAQAMLKARKERNLTSTHALEIGIGIATGTVVAGCMGSDQRLSYTVIGHRVNLASRLCSIAQPGQIMVDADTASRLTSEIHVESMPPVQLKGISQPTEVFRIG</sequence>
<reference evidence="4" key="1">
    <citation type="submission" date="2017-02" db="EMBL/GenBank/DDBJ databases">
        <authorList>
            <person name="Varghese N."/>
            <person name="Submissions S."/>
        </authorList>
    </citation>
    <scope>NUCLEOTIDE SEQUENCE [LARGE SCALE GENOMIC DNA]</scope>
    <source>
        <strain evidence="4">ATCC 700200</strain>
    </source>
</reference>
<dbReference type="SMART" id="SM00304">
    <property type="entry name" value="HAMP"/>
    <property type="match status" value="1"/>
</dbReference>
<dbReference type="InterPro" id="IPR001054">
    <property type="entry name" value="A/G_cyclase"/>
</dbReference>
<protein>
    <submittedName>
        <fullName evidence="3">Adenylate cyclase, class 3</fullName>
    </submittedName>
</protein>
<name>A0A1T4YWR0_9BACT</name>
<dbReference type="InterPro" id="IPR003660">
    <property type="entry name" value="HAMP_dom"/>
</dbReference>
<dbReference type="PANTHER" id="PTHR43081">
    <property type="entry name" value="ADENYLATE CYCLASE, TERMINAL-DIFFERENTIATION SPECIFIC-RELATED"/>
    <property type="match status" value="1"/>
</dbReference>
<dbReference type="Pfam" id="PF00672">
    <property type="entry name" value="HAMP"/>
    <property type="match status" value="1"/>
</dbReference>
<dbReference type="PROSITE" id="PS50125">
    <property type="entry name" value="GUANYLATE_CYCLASE_2"/>
    <property type="match status" value="1"/>
</dbReference>
<dbReference type="Proteomes" id="UP000190774">
    <property type="component" value="Unassembled WGS sequence"/>
</dbReference>
<dbReference type="PROSITE" id="PS50885">
    <property type="entry name" value="HAMP"/>
    <property type="match status" value="1"/>
</dbReference>
<dbReference type="AlphaFoldDB" id="A0A1T4YWR0"/>
<dbReference type="CDD" id="cd07302">
    <property type="entry name" value="CHD"/>
    <property type="match status" value="1"/>
</dbReference>
<accession>A0A1T4YWR0</accession>
<dbReference type="EMBL" id="FUYE01000020">
    <property type="protein sequence ID" value="SKB06220.1"/>
    <property type="molecule type" value="Genomic_DNA"/>
</dbReference>
<evidence type="ECO:0000313" key="3">
    <source>
        <dbReference type="EMBL" id="SKB06220.1"/>
    </source>
</evidence>
<dbReference type="PANTHER" id="PTHR43081:SF1">
    <property type="entry name" value="ADENYLATE CYCLASE, TERMINAL-DIFFERENTIATION SPECIFIC"/>
    <property type="match status" value="1"/>
</dbReference>
<dbReference type="Pfam" id="PF00211">
    <property type="entry name" value="Guanylate_cyc"/>
    <property type="match status" value="1"/>
</dbReference>
<dbReference type="STRING" id="48467.SAMN02745166_04421"/>
<dbReference type="SMART" id="SM00044">
    <property type="entry name" value="CYCc"/>
    <property type="match status" value="1"/>
</dbReference>
<dbReference type="GO" id="GO:0004016">
    <property type="term" value="F:adenylate cyclase activity"/>
    <property type="evidence" value="ECO:0007669"/>
    <property type="project" value="UniProtKB-ARBA"/>
</dbReference>
<gene>
    <name evidence="3" type="ORF">SAMN02745166_04421</name>
</gene>
<dbReference type="Gene3D" id="6.10.340.10">
    <property type="match status" value="1"/>
</dbReference>
<dbReference type="GO" id="GO:0016020">
    <property type="term" value="C:membrane"/>
    <property type="evidence" value="ECO:0007669"/>
    <property type="project" value="InterPro"/>
</dbReference>
<dbReference type="RefSeq" id="WP_078815558.1">
    <property type="nucleotide sequence ID" value="NZ_FUYE01000020.1"/>
</dbReference>
<proteinExistence type="predicted"/>
<feature type="domain" description="Guanylate cyclase" evidence="1">
    <location>
        <begin position="455"/>
        <end position="583"/>
    </location>
</feature>
<keyword evidence="4" id="KW-1185">Reference proteome</keyword>
<evidence type="ECO:0000259" key="1">
    <source>
        <dbReference type="PROSITE" id="PS50125"/>
    </source>
</evidence>
<dbReference type="CDD" id="cd06225">
    <property type="entry name" value="HAMP"/>
    <property type="match status" value="1"/>
</dbReference>
<evidence type="ECO:0000259" key="2">
    <source>
        <dbReference type="PROSITE" id="PS50885"/>
    </source>
</evidence>
<dbReference type="InterPro" id="IPR050697">
    <property type="entry name" value="Adenylyl/Guanylyl_Cyclase_3/4"/>
</dbReference>
<dbReference type="InterPro" id="IPR029787">
    <property type="entry name" value="Nucleotide_cyclase"/>
</dbReference>
<evidence type="ECO:0000313" key="4">
    <source>
        <dbReference type="Proteomes" id="UP000190774"/>
    </source>
</evidence>
<dbReference type="OrthoDB" id="9806704at2"/>
<dbReference type="GO" id="GO:0006171">
    <property type="term" value="P:cAMP biosynthetic process"/>
    <property type="evidence" value="ECO:0007669"/>
    <property type="project" value="TreeGrafter"/>
</dbReference>
<organism evidence="3 4">
    <name type="scientific">Prosthecobacter debontii</name>
    <dbReference type="NCBI Taxonomy" id="48467"/>
    <lineage>
        <taxon>Bacteria</taxon>
        <taxon>Pseudomonadati</taxon>
        <taxon>Verrucomicrobiota</taxon>
        <taxon>Verrucomicrobiia</taxon>
        <taxon>Verrucomicrobiales</taxon>
        <taxon>Verrucomicrobiaceae</taxon>
        <taxon>Prosthecobacter</taxon>
    </lineage>
</organism>
<dbReference type="GO" id="GO:0035556">
    <property type="term" value="P:intracellular signal transduction"/>
    <property type="evidence" value="ECO:0007669"/>
    <property type="project" value="InterPro"/>
</dbReference>
<dbReference type="SUPFAM" id="SSF158472">
    <property type="entry name" value="HAMP domain-like"/>
    <property type="match status" value="1"/>
</dbReference>
<dbReference type="SUPFAM" id="SSF55073">
    <property type="entry name" value="Nucleotide cyclase"/>
    <property type="match status" value="1"/>
</dbReference>
<dbReference type="Gene3D" id="3.30.70.1230">
    <property type="entry name" value="Nucleotide cyclase"/>
    <property type="match status" value="1"/>
</dbReference>